<sequence>MSNFEYVIASLPYLTLDFKYPGQTGFNSVISDIKRDLDERDAELLDFLLKGFDEKELTADFYAKALRCRNKFLREYFRFDLNVRNAKVRYLNAQLGREPDMDVMTGEDPDSPDVDIDGFRFNGGEFEEEARVDAILAGSDLVTRERELDDLLWDKIDSLATFHYFDIEAVLAYVAKLHVVTRWLNLDEEVGRDRFRRLLKDVRGTYKGVMYDDK</sequence>
<evidence type="ECO:0000313" key="1">
    <source>
        <dbReference type="EMBL" id="AGH13497.1"/>
    </source>
</evidence>
<dbReference type="EMBL" id="JX163906">
    <property type="protein sequence ID" value="AGH13497.1"/>
    <property type="molecule type" value="Genomic_DNA"/>
</dbReference>
<dbReference type="AlphaFoldDB" id="M4PWJ9"/>
<proteinExistence type="predicted"/>
<dbReference type="Pfam" id="PF10962">
    <property type="entry name" value="DUF2764"/>
    <property type="match status" value="1"/>
</dbReference>
<name>M4PWJ9_9BACT</name>
<protein>
    <submittedName>
        <fullName evidence="1">Uncharacterized protein</fullName>
    </submittedName>
</protein>
<organism evidence="1">
    <name type="scientific">uncultured bacterium LAB20</name>
    <dbReference type="NCBI Taxonomy" id="1204709"/>
    <lineage>
        <taxon>Bacteria</taxon>
        <taxon>environmental samples</taxon>
    </lineage>
</organism>
<accession>M4PWJ9</accession>
<reference evidence="1" key="1">
    <citation type="journal article" date="2012" name="Biotechnol. Biofuels">
        <title>Microbial ?-glucosidases from cow rumen metagenome enhance the saccharification of lignocellulose in combination with commercial cellulase cocktail.</title>
        <authorList>
            <person name="Del Pozo M.V."/>
            <person name="Fernandez-Arrojo L."/>
            <person name="Gil-Martinez J."/>
            <person name="Montesinos A."/>
            <person name="Chernikova T.N."/>
            <person name="Nechitaylo T.Y."/>
            <person name="Waliszek A."/>
            <person name="Tortajada M."/>
            <person name="Rojas A."/>
            <person name="Huws S.A."/>
            <person name="Golyshina O.V."/>
            <person name="Newbold C.J."/>
            <person name="Polaina J."/>
            <person name="Ferrer M."/>
            <person name="Golyshin P.N."/>
        </authorList>
    </citation>
    <scope>NUCLEOTIDE SEQUENCE</scope>
</reference>
<dbReference type="InterPro" id="IPR024492">
    <property type="entry name" value="DUF2764"/>
</dbReference>